<evidence type="ECO:0000259" key="2">
    <source>
        <dbReference type="Pfam" id="PF06863"/>
    </source>
</evidence>
<organism evidence="3 4">
    <name type="scientific">Streptomyces fuscus</name>
    <dbReference type="NCBI Taxonomy" id="3048495"/>
    <lineage>
        <taxon>Bacteria</taxon>
        <taxon>Bacillati</taxon>
        <taxon>Actinomycetota</taxon>
        <taxon>Actinomycetes</taxon>
        <taxon>Kitasatosporales</taxon>
        <taxon>Streptomycetaceae</taxon>
        <taxon>Streptomyces</taxon>
    </lineage>
</organism>
<protein>
    <submittedName>
        <fullName evidence="3">DUF1254 domain-containing protein</fullName>
    </submittedName>
</protein>
<comment type="caution">
    <text evidence="3">The sequence shown here is derived from an EMBL/GenBank/DDBJ whole genome shotgun (WGS) entry which is preliminary data.</text>
</comment>
<sequence length="438" mass="47326">MPDPQTDPAELAARAFLFAYPLVLMELTKRQFTAPGTVGPGRAPVNTFAHVPAAPDASFEAVVSPNVDTLYSTAWLDLSAGPVRLSLPDTGDRYYLMPMLDAWTNVFASPGTRTTGNGAGEFVVVGPGWEGELPVGVEIVEAPTSTVWLIGRTRTDGVADYPAVHAVQAGFRLTPLDGSRTPATDPGPGPVDLITAPVDQLAALDAATFFAMTAHLLAANPARPADAPVLEALEQLGVVPGRPFDWDALAPEVQKEITRGTAEGLRQIEEAGRRPRAEFHNGWLHAYDLGEYGTDYLHRASIAWVGLGANLAADALYPLSRVDADLRPYHGSHRYALHFEAGALPPADAFWSLTLYNDRQFFVDNPLNRYAIGDRDALEYNPDGSLTLLIQHDSPGEARASNWLPAPKGSFNLIMRLYLPGPRALDGRWHMPGVQRIA</sequence>
<dbReference type="Gene3D" id="2.60.120.600">
    <property type="entry name" value="Domain of unknown function DUF1214, C-terminal domain"/>
    <property type="match status" value="1"/>
</dbReference>
<reference evidence="3 4" key="1">
    <citation type="submission" date="2023-05" db="EMBL/GenBank/DDBJ databases">
        <title>Streptomyces fuscus sp. nov., a brown-black pigment producing actinomyces isolated from dry sand of Sea duck farm.</title>
        <authorList>
            <person name="Xie J."/>
            <person name="Shen N."/>
        </authorList>
    </citation>
    <scope>NUCLEOTIDE SEQUENCE [LARGE SCALE GENOMIC DNA]</scope>
    <source>
        <strain evidence="3 4">GXMU-J15</strain>
    </source>
</reference>
<dbReference type="Gene3D" id="2.60.40.1610">
    <property type="entry name" value="Domain of unknown function DUF1254"/>
    <property type="match status" value="1"/>
</dbReference>
<dbReference type="PANTHER" id="PTHR36509">
    <property type="entry name" value="BLL3101 PROTEIN"/>
    <property type="match status" value="1"/>
</dbReference>
<dbReference type="InterPro" id="IPR010679">
    <property type="entry name" value="DUF1254"/>
</dbReference>
<dbReference type="PANTHER" id="PTHR36509:SF2">
    <property type="entry name" value="BLL3101 PROTEIN"/>
    <property type="match status" value="1"/>
</dbReference>
<accession>A0ABT7J019</accession>
<dbReference type="Proteomes" id="UP001241926">
    <property type="component" value="Unassembled WGS sequence"/>
</dbReference>
<dbReference type="SUPFAM" id="SSF160935">
    <property type="entry name" value="VPA0735-like"/>
    <property type="match status" value="1"/>
</dbReference>
<dbReference type="InterPro" id="IPR037050">
    <property type="entry name" value="DUF1254_sf"/>
</dbReference>
<feature type="domain" description="DUF1214" evidence="1">
    <location>
        <begin position="315"/>
        <end position="421"/>
    </location>
</feature>
<proteinExistence type="predicted"/>
<evidence type="ECO:0000313" key="4">
    <source>
        <dbReference type="Proteomes" id="UP001241926"/>
    </source>
</evidence>
<dbReference type="Pfam" id="PF06863">
    <property type="entry name" value="DUF1254"/>
    <property type="match status" value="1"/>
</dbReference>
<keyword evidence="4" id="KW-1185">Reference proteome</keyword>
<evidence type="ECO:0000259" key="1">
    <source>
        <dbReference type="Pfam" id="PF06742"/>
    </source>
</evidence>
<dbReference type="Pfam" id="PF06742">
    <property type="entry name" value="DUF1214"/>
    <property type="match status" value="1"/>
</dbReference>
<dbReference type="InterPro" id="IPR010621">
    <property type="entry name" value="DUF1214"/>
</dbReference>
<dbReference type="InterPro" id="IPR037049">
    <property type="entry name" value="DUF1214_C_sf"/>
</dbReference>
<gene>
    <name evidence="3" type="ORF">QNN03_17350</name>
</gene>
<feature type="domain" description="DUF1254" evidence="2">
    <location>
        <begin position="45"/>
        <end position="175"/>
    </location>
</feature>
<name>A0ABT7J019_9ACTN</name>
<dbReference type="EMBL" id="JASJUS010000015">
    <property type="protein sequence ID" value="MDL2078203.1"/>
    <property type="molecule type" value="Genomic_DNA"/>
</dbReference>
<evidence type="ECO:0000313" key="3">
    <source>
        <dbReference type="EMBL" id="MDL2078203.1"/>
    </source>
</evidence>
<dbReference type="RefSeq" id="WP_250746020.1">
    <property type="nucleotide sequence ID" value="NZ_JASJUS010000015.1"/>
</dbReference>